<reference evidence="2 3" key="1">
    <citation type="submission" date="2021-06" db="EMBL/GenBank/DDBJ databases">
        <title>Caerostris darwini draft genome.</title>
        <authorList>
            <person name="Kono N."/>
            <person name="Arakawa K."/>
        </authorList>
    </citation>
    <scope>NUCLEOTIDE SEQUENCE [LARGE SCALE GENOMIC DNA]</scope>
</reference>
<organism evidence="2 3">
    <name type="scientific">Caerostris darwini</name>
    <dbReference type="NCBI Taxonomy" id="1538125"/>
    <lineage>
        <taxon>Eukaryota</taxon>
        <taxon>Metazoa</taxon>
        <taxon>Ecdysozoa</taxon>
        <taxon>Arthropoda</taxon>
        <taxon>Chelicerata</taxon>
        <taxon>Arachnida</taxon>
        <taxon>Araneae</taxon>
        <taxon>Araneomorphae</taxon>
        <taxon>Entelegynae</taxon>
        <taxon>Araneoidea</taxon>
        <taxon>Araneidae</taxon>
        <taxon>Caerostris</taxon>
    </lineage>
</organism>
<name>A0AAV4SLB5_9ARAC</name>
<evidence type="ECO:0000313" key="3">
    <source>
        <dbReference type="Proteomes" id="UP001054837"/>
    </source>
</evidence>
<comment type="caution">
    <text evidence="2">The sequence shown here is derived from an EMBL/GenBank/DDBJ whole genome shotgun (WGS) entry which is preliminary data.</text>
</comment>
<dbReference type="EMBL" id="BPLQ01008079">
    <property type="protein sequence ID" value="GIY34570.1"/>
    <property type="molecule type" value="Genomic_DNA"/>
</dbReference>
<gene>
    <name evidence="2" type="ORF">CDAR_430401</name>
</gene>
<keyword evidence="1" id="KW-0812">Transmembrane</keyword>
<feature type="transmembrane region" description="Helical" evidence="1">
    <location>
        <begin position="20"/>
        <end position="40"/>
    </location>
</feature>
<sequence>MLSSAIDSVNKISPRQLEGTLKVVNFLISLVFARVAFFLAKQMAGVPRVKSALKFTNEGALFVLDCRSTAIRHFDKETERIAESGSFAKYEYPLGDARLPWLHDVKSLRICRVNVNLTEEGTVVQEDAMAAAEDDTALKRGDRKIIMPSVHSRCNDSAVQGKGKKRPFVVFHATNGKDATTSF</sequence>
<proteinExistence type="predicted"/>
<accession>A0AAV4SLB5</accession>
<dbReference type="AlphaFoldDB" id="A0AAV4SLB5"/>
<keyword evidence="1" id="KW-1133">Transmembrane helix</keyword>
<keyword evidence="3" id="KW-1185">Reference proteome</keyword>
<evidence type="ECO:0000256" key="1">
    <source>
        <dbReference type="SAM" id="Phobius"/>
    </source>
</evidence>
<dbReference type="Proteomes" id="UP001054837">
    <property type="component" value="Unassembled WGS sequence"/>
</dbReference>
<evidence type="ECO:0000313" key="2">
    <source>
        <dbReference type="EMBL" id="GIY34570.1"/>
    </source>
</evidence>
<protein>
    <submittedName>
        <fullName evidence="2">Uncharacterized protein</fullName>
    </submittedName>
</protein>
<keyword evidence="1" id="KW-0472">Membrane</keyword>